<feature type="transmembrane region" description="Helical" evidence="2">
    <location>
        <begin position="202"/>
        <end position="220"/>
    </location>
</feature>
<evidence type="ECO:0000256" key="1">
    <source>
        <dbReference type="SAM" id="MobiDB-lite"/>
    </source>
</evidence>
<feature type="region of interest" description="Disordered" evidence="1">
    <location>
        <begin position="1"/>
        <end position="39"/>
    </location>
</feature>
<feature type="transmembrane region" description="Helical" evidence="2">
    <location>
        <begin position="251"/>
        <end position="277"/>
    </location>
</feature>
<feature type="transmembrane region" description="Helical" evidence="2">
    <location>
        <begin position="59"/>
        <end position="80"/>
    </location>
</feature>
<feature type="transmembrane region" description="Helical" evidence="2">
    <location>
        <begin position="289"/>
        <end position="309"/>
    </location>
</feature>
<feature type="transmembrane region" description="Helical" evidence="2">
    <location>
        <begin position="173"/>
        <end position="196"/>
    </location>
</feature>
<keyword evidence="2" id="KW-0812">Transmembrane</keyword>
<feature type="transmembrane region" description="Helical" evidence="2">
    <location>
        <begin position="131"/>
        <end position="152"/>
    </location>
</feature>
<evidence type="ECO:0000256" key="2">
    <source>
        <dbReference type="SAM" id="Phobius"/>
    </source>
</evidence>
<keyword evidence="4" id="KW-1185">Reference proteome</keyword>
<reference evidence="3" key="2">
    <citation type="submission" date="2020-09" db="EMBL/GenBank/DDBJ databases">
        <authorList>
            <person name="Sun Q."/>
            <person name="Zhou Y."/>
        </authorList>
    </citation>
    <scope>NUCLEOTIDE SEQUENCE</scope>
    <source>
        <strain evidence="3">CGMCC 1.10998</strain>
    </source>
</reference>
<keyword evidence="2" id="KW-0472">Membrane</keyword>
<proteinExistence type="predicted"/>
<feature type="transmembrane region" description="Helical" evidence="2">
    <location>
        <begin position="107"/>
        <end position="125"/>
    </location>
</feature>
<dbReference type="RefSeq" id="WP_188565129.1">
    <property type="nucleotide sequence ID" value="NZ_BMED01000001.1"/>
</dbReference>
<comment type="caution">
    <text evidence="3">The sequence shown here is derived from an EMBL/GenBank/DDBJ whole genome shotgun (WGS) entry which is preliminary data.</text>
</comment>
<evidence type="ECO:0000313" key="3">
    <source>
        <dbReference type="EMBL" id="GGC67533.1"/>
    </source>
</evidence>
<keyword evidence="2" id="KW-1133">Transmembrane helix</keyword>
<evidence type="ECO:0000313" key="4">
    <source>
        <dbReference type="Proteomes" id="UP000637423"/>
    </source>
</evidence>
<gene>
    <name evidence="3" type="ORF">GCM10011396_13190</name>
</gene>
<dbReference type="AlphaFoldDB" id="A0A916UCT8"/>
<dbReference type="Proteomes" id="UP000637423">
    <property type="component" value="Unassembled WGS sequence"/>
</dbReference>
<protein>
    <submittedName>
        <fullName evidence="3">Membrane protein</fullName>
    </submittedName>
</protein>
<accession>A0A916UCT8</accession>
<dbReference type="InterPro" id="IPR010295">
    <property type="entry name" value="DUF898"/>
</dbReference>
<organism evidence="3 4">
    <name type="scientific">Undibacterium terreum</name>
    <dbReference type="NCBI Taxonomy" id="1224302"/>
    <lineage>
        <taxon>Bacteria</taxon>
        <taxon>Pseudomonadati</taxon>
        <taxon>Pseudomonadota</taxon>
        <taxon>Betaproteobacteria</taxon>
        <taxon>Burkholderiales</taxon>
        <taxon>Oxalobacteraceae</taxon>
        <taxon>Undibacterium</taxon>
    </lineage>
</organism>
<dbReference type="Pfam" id="PF05987">
    <property type="entry name" value="DUF898"/>
    <property type="match status" value="1"/>
</dbReference>
<sequence length="413" mass="45781">MHNDHPETAVNGEPRASSLPPSISSHTFHDTGHPAPPPLPPARKEKHAFVFTGSGSEYFRIWIVNLCLTIATLGIYSAWAKVRRLQYFDRNTQLAGATFNFHGDPKAILKGRIVALVLLAAYHYAFGFSKIFGIVVISFLLLALPWMMRSALRFRLRNTSYRALRFNFGGSLGGAYATYLPILVLFLLPGVAAAVAPMQARWIGGASLLYLAWPVMHGFIKRYQHANLQFGASSATYTASVFRFIGPYFLAFLLAVLSTIVAGIFIAIAMGGIGIFGRLKSHGLAGADIWLAASFMLSIVITAYVFYLATGPYLQVRIYNLVWSHTRFPQVEITSELRAWPYIRLQAVNLLLTLLTLGLYRPFAVVRIYRYRLDHMSVVTEGDFEQLASGEQQLEVGASGDGAVDFLGFDLSW</sequence>
<name>A0A916UCT8_9BURK</name>
<feature type="transmembrane region" description="Helical" evidence="2">
    <location>
        <begin position="342"/>
        <end position="360"/>
    </location>
</feature>
<reference evidence="3" key="1">
    <citation type="journal article" date="2014" name="Int. J. Syst. Evol. Microbiol.">
        <title>Complete genome sequence of Corynebacterium casei LMG S-19264T (=DSM 44701T), isolated from a smear-ripened cheese.</title>
        <authorList>
            <consortium name="US DOE Joint Genome Institute (JGI-PGF)"/>
            <person name="Walter F."/>
            <person name="Albersmeier A."/>
            <person name="Kalinowski J."/>
            <person name="Ruckert C."/>
        </authorList>
    </citation>
    <scope>NUCLEOTIDE SEQUENCE</scope>
    <source>
        <strain evidence="3">CGMCC 1.10998</strain>
    </source>
</reference>
<dbReference type="EMBL" id="BMED01000001">
    <property type="protein sequence ID" value="GGC67533.1"/>
    <property type="molecule type" value="Genomic_DNA"/>
</dbReference>